<accession>A0A540K746</accession>
<dbReference type="STRING" id="106549.A0A540K746"/>
<organism evidence="2 3">
    <name type="scientific">Malus baccata</name>
    <name type="common">Siberian crab apple</name>
    <name type="synonym">Pyrus baccata</name>
    <dbReference type="NCBI Taxonomy" id="106549"/>
    <lineage>
        <taxon>Eukaryota</taxon>
        <taxon>Viridiplantae</taxon>
        <taxon>Streptophyta</taxon>
        <taxon>Embryophyta</taxon>
        <taxon>Tracheophyta</taxon>
        <taxon>Spermatophyta</taxon>
        <taxon>Magnoliopsida</taxon>
        <taxon>eudicotyledons</taxon>
        <taxon>Gunneridae</taxon>
        <taxon>Pentapetalae</taxon>
        <taxon>rosids</taxon>
        <taxon>fabids</taxon>
        <taxon>Rosales</taxon>
        <taxon>Rosaceae</taxon>
        <taxon>Amygdaloideae</taxon>
        <taxon>Maleae</taxon>
        <taxon>Malus</taxon>
    </lineage>
</organism>
<dbReference type="AlphaFoldDB" id="A0A540K746"/>
<evidence type="ECO:0000256" key="1">
    <source>
        <dbReference type="SAM" id="MobiDB-lite"/>
    </source>
</evidence>
<keyword evidence="3" id="KW-1185">Reference proteome</keyword>
<feature type="region of interest" description="Disordered" evidence="1">
    <location>
        <begin position="1"/>
        <end position="20"/>
    </location>
</feature>
<gene>
    <name evidence="2" type="ORF">C1H46_044412</name>
</gene>
<proteinExistence type="predicted"/>
<sequence length="94" mass="10215">MEVGNDNQNTPLLVSNHNGHEDGVEEKVGFVKLFGIESKKLWRIVGSAIFNSLCQYSLGALTQTFVRFVGDLELVVVSIENSVITELAFGVMGG</sequence>
<feature type="compositionally biased region" description="Polar residues" evidence="1">
    <location>
        <begin position="1"/>
        <end position="17"/>
    </location>
</feature>
<dbReference type="EMBL" id="VIEB01002048">
    <property type="protein sequence ID" value="TQD70055.1"/>
    <property type="molecule type" value="Genomic_DNA"/>
</dbReference>
<protein>
    <recommendedName>
        <fullName evidence="4">Protein DETOXIFICATION</fullName>
    </recommendedName>
</protein>
<evidence type="ECO:0008006" key="4">
    <source>
        <dbReference type="Google" id="ProtNLM"/>
    </source>
</evidence>
<comment type="caution">
    <text evidence="2">The sequence shown here is derived from an EMBL/GenBank/DDBJ whole genome shotgun (WGS) entry which is preliminary data.</text>
</comment>
<dbReference type="Proteomes" id="UP000315295">
    <property type="component" value="Unassembled WGS sequence"/>
</dbReference>
<evidence type="ECO:0000313" key="3">
    <source>
        <dbReference type="Proteomes" id="UP000315295"/>
    </source>
</evidence>
<name>A0A540K746_MALBA</name>
<evidence type="ECO:0000313" key="2">
    <source>
        <dbReference type="EMBL" id="TQD70055.1"/>
    </source>
</evidence>
<reference evidence="2 3" key="1">
    <citation type="journal article" date="2019" name="G3 (Bethesda)">
        <title>Sequencing of a Wild Apple (Malus baccata) Genome Unravels the Differences Between Cultivated and Wild Apple Species Regarding Disease Resistance and Cold Tolerance.</title>
        <authorList>
            <person name="Chen X."/>
        </authorList>
    </citation>
    <scope>NUCLEOTIDE SEQUENCE [LARGE SCALE GENOMIC DNA]</scope>
    <source>
        <strain evidence="3">cv. Shandingzi</strain>
        <tissue evidence="2">Leaves</tissue>
    </source>
</reference>